<dbReference type="RefSeq" id="WP_220211259.1">
    <property type="nucleotide sequence ID" value="NZ_BNJK01000003.1"/>
</dbReference>
<evidence type="ECO:0000313" key="1">
    <source>
        <dbReference type="EMBL" id="GHP00671.1"/>
    </source>
</evidence>
<name>A0A8J3IY81_9CHLR</name>
<gene>
    <name evidence="1" type="ORF">KSF_107180</name>
</gene>
<accession>A0A8J3IY81</accession>
<dbReference type="Proteomes" id="UP000597444">
    <property type="component" value="Unassembled WGS sequence"/>
</dbReference>
<sequence>MDQPPTIDAEGRTLRQFLEVLEAFGPRYRMWLAGQAYTPSELLTRLQHAPVLRCACEIEASEITVAEDTVFAWHIWLPSTKADGSFDPSLYFAEDLLHPLRVLDWLQQRPPKEIVAVLRPGARLSTFLETYYQGQLGMLPELLDEVYLPMWYAYIEQLISSLDPREPREHTVAISVLTLTCWIELIISVFGDGRYDNVELDDGV</sequence>
<dbReference type="EMBL" id="BNJK01000003">
    <property type="protein sequence ID" value="GHP00671.1"/>
    <property type="molecule type" value="Genomic_DNA"/>
</dbReference>
<evidence type="ECO:0000313" key="2">
    <source>
        <dbReference type="Proteomes" id="UP000597444"/>
    </source>
</evidence>
<comment type="caution">
    <text evidence="1">The sequence shown here is derived from an EMBL/GenBank/DDBJ whole genome shotgun (WGS) entry which is preliminary data.</text>
</comment>
<organism evidence="1 2">
    <name type="scientific">Reticulibacter mediterranei</name>
    <dbReference type="NCBI Taxonomy" id="2778369"/>
    <lineage>
        <taxon>Bacteria</taxon>
        <taxon>Bacillati</taxon>
        <taxon>Chloroflexota</taxon>
        <taxon>Ktedonobacteria</taxon>
        <taxon>Ktedonobacterales</taxon>
        <taxon>Reticulibacteraceae</taxon>
        <taxon>Reticulibacter</taxon>
    </lineage>
</organism>
<protein>
    <submittedName>
        <fullName evidence="1">Uncharacterized protein</fullName>
    </submittedName>
</protein>
<dbReference type="AlphaFoldDB" id="A0A8J3IY81"/>
<proteinExistence type="predicted"/>
<keyword evidence="2" id="KW-1185">Reference proteome</keyword>
<reference evidence="1" key="1">
    <citation type="submission" date="2020-10" db="EMBL/GenBank/DDBJ databases">
        <title>Taxonomic study of unclassified bacteria belonging to the class Ktedonobacteria.</title>
        <authorList>
            <person name="Yabe S."/>
            <person name="Wang C.M."/>
            <person name="Zheng Y."/>
            <person name="Sakai Y."/>
            <person name="Cavaletti L."/>
            <person name="Monciardini P."/>
            <person name="Donadio S."/>
        </authorList>
    </citation>
    <scope>NUCLEOTIDE SEQUENCE</scope>
    <source>
        <strain evidence="1">ID150040</strain>
    </source>
</reference>